<name>A0ACB8JDZ2_CITSI</name>
<dbReference type="EMBL" id="CM039176">
    <property type="protein sequence ID" value="KAH9715502.1"/>
    <property type="molecule type" value="Genomic_DNA"/>
</dbReference>
<reference evidence="2" key="1">
    <citation type="journal article" date="2023" name="Hortic. Res.">
        <title>A chromosome-level phased genome enabling allele-level studies in sweet orange: a case study on citrus Huanglongbing tolerance.</title>
        <authorList>
            <person name="Wu B."/>
            <person name="Yu Q."/>
            <person name="Deng Z."/>
            <person name="Duan Y."/>
            <person name="Luo F."/>
            <person name="Gmitter F. Jr."/>
        </authorList>
    </citation>
    <scope>NUCLEOTIDE SEQUENCE [LARGE SCALE GENOMIC DNA]</scope>
    <source>
        <strain evidence="2">cv. Valencia</strain>
    </source>
</reference>
<proteinExistence type="predicted"/>
<sequence>MFFIKPKRASFLLHLLSPLLLISSTSFFSLSHGAFQFHNPPSLQLQGMIAGSEYGDLPWRVRRSFLEENDVKLLENNSSLILAANRTHRKDPLDHFKYYKGGWNISEKHYFSSVGFTAAPLFLIAAIWFLGFGLSLLIKCLYHCCCQRRGLGFFQTTYALFLILLIFFTIAAIVGSIVLYIGQEKFHNSTKNTLKYVVNQADATVNELRTASNCLSAAKTTGVDQIFLPPSVQHNIDRVDKKINGSATTLEKETHDNSDKIRKALDAVRLALIIISVVMLFLSAFIGFLTVISTLFAVMSIYRMQFLRYILVILGWILVTLTFILGGIFLLLHNVMADTCVAMDQWVQNPTAHTALDDILPCVDTATAQETLSQSKDVTSKLVGVVNFFISNVANKNIPPTVGPPNYYNQSGPLVPILCNPFNSDRTDRNCSDGEVNFSNAAQEWGKYICEVSENVVCTTVGRLTPAFYDQMVAIVNVSYALYRHVPPLVEVADCTFVRVTFGGITEHYCPDLRLYSKWIVIGLVIVSAAVMLSLIFIFWVFYARKRQHETDTGQSMHTTSPQDPSGKEK</sequence>
<gene>
    <name evidence="1" type="ORF">KPL71_021075</name>
</gene>
<evidence type="ECO:0000313" key="1">
    <source>
        <dbReference type="EMBL" id="KAH9715502.1"/>
    </source>
</evidence>
<organism evidence="1 2">
    <name type="scientific">Citrus sinensis</name>
    <name type="common">Sweet orange</name>
    <name type="synonym">Citrus aurantium var. sinensis</name>
    <dbReference type="NCBI Taxonomy" id="2711"/>
    <lineage>
        <taxon>Eukaryota</taxon>
        <taxon>Viridiplantae</taxon>
        <taxon>Streptophyta</taxon>
        <taxon>Embryophyta</taxon>
        <taxon>Tracheophyta</taxon>
        <taxon>Spermatophyta</taxon>
        <taxon>Magnoliopsida</taxon>
        <taxon>eudicotyledons</taxon>
        <taxon>Gunneridae</taxon>
        <taxon>Pentapetalae</taxon>
        <taxon>rosids</taxon>
        <taxon>malvids</taxon>
        <taxon>Sapindales</taxon>
        <taxon>Rutaceae</taxon>
        <taxon>Aurantioideae</taxon>
        <taxon>Citrus</taxon>
    </lineage>
</organism>
<keyword evidence="2" id="KW-1185">Reference proteome</keyword>
<accession>A0ACB8JDZ2</accession>
<protein>
    <submittedName>
        <fullName evidence="1">Plasma membrane fusion protein</fullName>
    </submittedName>
</protein>
<dbReference type="Proteomes" id="UP000829398">
    <property type="component" value="Chromosome 7"/>
</dbReference>
<evidence type="ECO:0000313" key="2">
    <source>
        <dbReference type="Proteomes" id="UP000829398"/>
    </source>
</evidence>
<comment type="caution">
    <text evidence="1">The sequence shown here is derived from an EMBL/GenBank/DDBJ whole genome shotgun (WGS) entry which is preliminary data.</text>
</comment>